<dbReference type="InterPro" id="IPR046373">
    <property type="entry name" value="Acyl-CoA_Oxase/DH_mid-dom_sf"/>
</dbReference>
<dbReference type="InterPro" id="IPR013107">
    <property type="entry name" value="Acyl-CoA_DH_C"/>
</dbReference>
<dbReference type="InterPro" id="IPR037069">
    <property type="entry name" value="AcylCoA_DH/ox_N_sf"/>
</dbReference>
<feature type="domain" description="Acyl-CoA dehydrogenase/oxidase N-terminal" evidence="3">
    <location>
        <begin position="32"/>
        <end position="95"/>
    </location>
</feature>
<accession>A0A009I3E1</accession>
<dbReference type="Pfam" id="PF02771">
    <property type="entry name" value="Acyl-CoA_dh_N"/>
    <property type="match status" value="1"/>
</dbReference>
<evidence type="ECO:0000256" key="2">
    <source>
        <dbReference type="ARBA" id="ARBA00049661"/>
    </source>
</evidence>
<dbReference type="Gene3D" id="1.10.540.10">
    <property type="entry name" value="Acyl-CoA dehydrogenase/oxidase, N-terminal domain"/>
    <property type="match status" value="1"/>
</dbReference>
<dbReference type="Gene3D" id="1.20.140.10">
    <property type="entry name" value="Butyryl-CoA Dehydrogenase, subunit A, domain 3"/>
    <property type="match status" value="1"/>
</dbReference>
<dbReference type="SUPFAM" id="SSF47203">
    <property type="entry name" value="Acyl-CoA dehydrogenase C-terminal domain-like"/>
    <property type="match status" value="1"/>
</dbReference>
<dbReference type="InterPro" id="IPR036250">
    <property type="entry name" value="AcylCo_DH-like_C"/>
</dbReference>
<dbReference type="SUPFAM" id="SSF56645">
    <property type="entry name" value="Acyl-CoA dehydrogenase NM domain-like"/>
    <property type="match status" value="1"/>
</dbReference>
<dbReference type="Pfam" id="PF08028">
    <property type="entry name" value="Acyl-CoA_dh_2"/>
    <property type="match status" value="1"/>
</dbReference>
<dbReference type="EMBL" id="JEWH01000034">
    <property type="protein sequence ID" value="EXB05026.1"/>
    <property type="molecule type" value="Genomic_DNA"/>
</dbReference>
<proteinExistence type="inferred from homology"/>
<name>A0A009I3E1_ACIB9</name>
<dbReference type="PANTHER" id="PTHR48083">
    <property type="entry name" value="MEDIUM-CHAIN SPECIFIC ACYL-COA DEHYDROGENASE, MITOCHONDRIAL-RELATED"/>
    <property type="match status" value="1"/>
</dbReference>
<dbReference type="Gene3D" id="2.40.110.10">
    <property type="entry name" value="Butyryl-CoA Dehydrogenase, subunit A, domain 2"/>
    <property type="match status" value="1"/>
</dbReference>
<dbReference type="InterPro" id="IPR013786">
    <property type="entry name" value="AcylCoA_DH/ox_N"/>
</dbReference>
<dbReference type="GO" id="GO:0050660">
    <property type="term" value="F:flavin adenine dinucleotide binding"/>
    <property type="evidence" value="ECO:0007669"/>
    <property type="project" value="InterPro"/>
</dbReference>
<dbReference type="AlphaFoldDB" id="A0A009I3E1"/>
<dbReference type="PATRIC" id="fig|1310613.3.peg.2520"/>
<organism evidence="5 6">
    <name type="scientific">Acinetobacter baumannii (strain 1295743)</name>
    <dbReference type="NCBI Taxonomy" id="1310613"/>
    <lineage>
        <taxon>Bacteria</taxon>
        <taxon>Pseudomonadati</taxon>
        <taxon>Pseudomonadota</taxon>
        <taxon>Gammaproteobacteria</taxon>
        <taxon>Moraxellales</taxon>
        <taxon>Moraxellaceae</taxon>
        <taxon>Acinetobacter</taxon>
        <taxon>Acinetobacter calcoaceticus/baumannii complex</taxon>
    </lineage>
</organism>
<comment type="caution">
    <text evidence="5">The sequence shown here is derived from an EMBL/GenBank/DDBJ whole genome shotgun (WGS) entry which is preliminary data.</text>
</comment>
<dbReference type="InterPro" id="IPR050741">
    <property type="entry name" value="Acyl-CoA_dehydrogenase"/>
</dbReference>
<dbReference type="GO" id="GO:0005737">
    <property type="term" value="C:cytoplasm"/>
    <property type="evidence" value="ECO:0007669"/>
    <property type="project" value="TreeGrafter"/>
</dbReference>
<evidence type="ECO:0000259" key="3">
    <source>
        <dbReference type="Pfam" id="PF02771"/>
    </source>
</evidence>
<evidence type="ECO:0000313" key="6">
    <source>
        <dbReference type="Proteomes" id="UP000020595"/>
    </source>
</evidence>
<dbReference type="Proteomes" id="UP000020595">
    <property type="component" value="Unassembled WGS sequence"/>
</dbReference>
<reference evidence="5 6" key="1">
    <citation type="submission" date="2014-02" db="EMBL/GenBank/DDBJ databases">
        <title>Comparative genomics and transcriptomics to identify genetic mechanisms underlying the emergence of carbapenem resistant Acinetobacter baumannii (CRAb).</title>
        <authorList>
            <person name="Harris A.D."/>
            <person name="Johnson K.J."/>
            <person name="George J."/>
            <person name="Shefchek K."/>
            <person name="Daugherty S.C."/>
            <person name="Parankush S."/>
            <person name="Sadzewicz L."/>
            <person name="Tallon L."/>
            <person name="Sengamalay N."/>
            <person name="Hazen T.H."/>
            <person name="Rasko D.A."/>
        </authorList>
    </citation>
    <scope>NUCLEOTIDE SEQUENCE [LARGE SCALE GENOMIC DNA]</scope>
    <source>
        <strain evidence="5 6">1295743</strain>
    </source>
</reference>
<protein>
    <submittedName>
        <fullName evidence="5">Acyl-CoA dehydrogenase, C-terminal domain protein</fullName>
    </submittedName>
</protein>
<keyword evidence="1" id="KW-0560">Oxidoreductase</keyword>
<comment type="similarity">
    <text evidence="2">Belongs to the HpaH/HsaA monooxygenase family.</text>
</comment>
<dbReference type="GO" id="GO:0033539">
    <property type="term" value="P:fatty acid beta-oxidation using acyl-CoA dehydrogenase"/>
    <property type="evidence" value="ECO:0007669"/>
    <property type="project" value="TreeGrafter"/>
</dbReference>
<evidence type="ECO:0000259" key="4">
    <source>
        <dbReference type="Pfam" id="PF08028"/>
    </source>
</evidence>
<feature type="domain" description="Acyl-CoA dehydrogenase C-terminal" evidence="4">
    <location>
        <begin position="239"/>
        <end position="367"/>
    </location>
</feature>
<dbReference type="GO" id="GO:0003995">
    <property type="term" value="F:acyl-CoA dehydrogenase activity"/>
    <property type="evidence" value="ECO:0007669"/>
    <property type="project" value="TreeGrafter"/>
</dbReference>
<evidence type="ECO:0000256" key="1">
    <source>
        <dbReference type="ARBA" id="ARBA00023002"/>
    </source>
</evidence>
<dbReference type="PANTHER" id="PTHR48083:SF5">
    <property type="entry name" value="NRGC PROTEIN"/>
    <property type="match status" value="1"/>
</dbReference>
<dbReference type="InterPro" id="IPR009100">
    <property type="entry name" value="AcylCoA_DH/oxidase_NM_dom_sf"/>
</dbReference>
<dbReference type="PIRSF" id="PIRSF016578">
    <property type="entry name" value="HsaA"/>
    <property type="match status" value="1"/>
</dbReference>
<evidence type="ECO:0000313" key="5">
    <source>
        <dbReference type="EMBL" id="EXB05026.1"/>
    </source>
</evidence>
<sequence>MMNKLSKMEFASQDKAVDLDALCQEIRERACAGEFDNQAYVSQDIIEKLKKIGVYRALVPKRFGGEEWSPRQFCELIETLSKADGSVGWVASFGMSPAYLGSLPEETLKELYQNGPDVVFAGGIFPPQPAEITDEGVVVRGRWKFSSGCMGADIVGVGISPLKNNEMQGLPRMAVMPANKAKIEMTWDTVGLKGTGSHDLVVEDVLVEKKWTFVRGEPSKLSEPFFKYPSLSLATQVLTVVGIGVAAAALEEFEKLAPGKASITGGSEIANRPVTQYEFAQADAEFQAAKSWFYQTMDIVWNEIIAGREATAEQISDMRLACTHAARVCAKVTRKMQMLAGMTAIYTNNPFSRFVNDTNVVTQHAFMGDATLQNAGLVSFGLKPTPGYL</sequence>
<gene>
    <name evidence="5" type="ORF">J512_2616</name>
</gene>